<name>A0A1S7Q0J6_AGRTU</name>
<keyword evidence="3 6" id="KW-0812">Transmembrane</keyword>
<evidence type="ECO:0000256" key="6">
    <source>
        <dbReference type="SAM" id="Phobius"/>
    </source>
</evidence>
<dbReference type="EMBL" id="FBWC01000014">
    <property type="protein sequence ID" value="CUX29447.1"/>
    <property type="molecule type" value="Genomic_DNA"/>
</dbReference>
<dbReference type="GO" id="GO:0005886">
    <property type="term" value="C:plasma membrane"/>
    <property type="evidence" value="ECO:0007669"/>
    <property type="project" value="UniProtKB-ARBA"/>
</dbReference>
<evidence type="ECO:0000256" key="1">
    <source>
        <dbReference type="ARBA" id="ARBA00004141"/>
    </source>
</evidence>
<dbReference type="Pfam" id="PF02361">
    <property type="entry name" value="CbiQ"/>
    <property type="match status" value="1"/>
</dbReference>
<feature type="transmembrane region" description="Helical" evidence="6">
    <location>
        <begin position="21"/>
        <end position="51"/>
    </location>
</feature>
<organism evidence="7 8">
    <name type="scientific">Agrobacterium tumefaciens str. Kerr 14</name>
    <dbReference type="NCBI Taxonomy" id="1183424"/>
    <lineage>
        <taxon>Bacteria</taxon>
        <taxon>Pseudomonadati</taxon>
        <taxon>Pseudomonadota</taxon>
        <taxon>Alphaproteobacteria</taxon>
        <taxon>Hyphomicrobiales</taxon>
        <taxon>Rhizobiaceae</taxon>
        <taxon>Rhizobium/Agrobacterium group</taxon>
        <taxon>Agrobacterium</taxon>
        <taxon>Agrobacterium tumefaciens complex</taxon>
    </lineage>
</organism>
<dbReference type="PANTHER" id="PTHR33514">
    <property type="entry name" value="PROTEIN ABCI12, CHLOROPLASTIC"/>
    <property type="match status" value="1"/>
</dbReference>
<evidence type="ECO:0000256" key="4">
    <source>
        <dbReference type="ARBA" id="ARBA00022989"/>
    </source>
</evidence>
<evidence type="ECO:0000256" key="5">
    <source>
        <dbReference type="ARBA" id="ARBA00023136"/>
    </source>
</evidence>
<keyword evidence="5 6" id="KW-0472">Membrane</keyword>
<dbReference type="InterPro" id="IPR003339">
    <property type="entry name" value="ABC/ECF_trnsptr_transmembrane"/>
</dbReference>
<sequence>MKSLHVEGTGWLYRVSPPVKLLTLMGFSIALFLTRDLPLLGCAVVLAAAILRETRLPFHEIGLRLRPVMLTIFLVAAFSYLLLPAHDASVNLLRLTALALLATAVTITVSISQFMDEITRAAAPLERLGLVKAADIGLAVGLVVRFVPEIVNRYHAVRDAHRARGLPVRMATIIVPLVIMTLKDADAIADAIDARGFRGQSLRPDNHPEF</sequence>
<feature type="transmembrane region" description="Helical" evidence="6">
    <location>
        <begin position="63"/>
        <end position="83"/>
    </location>
</feature>
<dbReference type="PANTHER" id="PTHR33514:SF13">
    <property type="entry name" value="PROTEIN ABCI12, CHLOROPLASTIC"/>
    <property type="match status" value="1"/>
</dbReference>
<accession>A0A1S7Q0J6</accession>
<comment type="similarity">
    <text evidence="2">Belongs to the CbiQ family.</text>
</comment>
<dbReference type="Proteomes" id="UP000191897">
    <property type="component" value="Unassembled WGS sequence"/>
</dbReference>
<comment type="subcellular location">
    <subcellularLocation>
        <location evidence="1">Membrane</location>
        <topology evidence="1">Multi-pass membrane protein</topology>
    </subcellularLocation>
</comment>
<dbReference type="AlphaFoldDB" id="A0A1S7Q0J6"/>
<dbReference type="RefSeq" id="WP_080865925.1">
    <property type="nucleotide sequence ID" value="NZ_LT009730.1"/>
</dbReference>
<evidence type="ECO:0000256" key="2">
    <source>
        <dbReference type="ARBA" id="ARBA00008564"/>
    </source>
</evidence>
<keyword evidence="4 6" id="KW-1133">Transmembrane helix</keyword>
<dbReference type="CDD" id="cd16914">
    <property type="entry name" value="EcfT"/>
    <property type="match status" value="1"/>
</dbReference>
<evidence type="ECO:0000313" key="7">
    <source>
        <dbReference type="EMBL" id="CUX29447.1"/>
    </source>
</evidence>
<gene>
    <name evidence="7" type="primary">bioN</name>
    <name evidence="7" type="ORF">AGR4C_Cc50287</name>
</gene>
<feature type="transmembrane region" description="Helical" evidence="6">
    <location>
        <begin position="95"/>
        <end position="115"/>
    </location>
</feature>
<protein>
    <submittedName>
        <fullName evidence="7">Energy-coupling factor transporter transmembrane protein BioN</fullName>
    </submittedName>
</protein>
<evidence type="ECO:0000256" key="3">
    <source>
        <dbReference type="ARBA" id="ARBA00022692"/>
    </source>
</evidence>
<evidence type="ECO:0000313" key="8">
    <source>
        <dbReference type="Proteomes" id="UP000191897"/>
    </source>
</evidence>
<proteinExistence type="inferred from homology"/>
<reference evidence="7 8" key="1">
    <citation type="submission" date="2016-01" db="EMBL/GenBank/DDBJ databases">
        <authorList>
            <person name="Oliw E.H."/>
        </authorList>
    </citation>
    <scope>NUCLEOTIDE SEQUENCE [LARGE SCALE GENOMIC DNA]</scope>
    <source>
        <strain evidence="7 8">Kerr 14</strain>
    </source>
</reference>